<feature type="region of interest" description="Disordered" evidence="1">
    <location>
        <begin position="1"/>
        <end position="47"/>
    </location>
</feature>
<organism evidence="2 3">
    <name type="scientific">Streptomyces sp. 900129855</name>
    <dbReference type="NCBI Taxonomy" id="3155129"/>
    <lineage>
        <taxon>Bacteria</taxon>
        <taxon>Bacillati</taxon>
        <taxon>Actinomycetota</taxon>
        <taxon>Actinomycetes</taxon>
        <taxon>Kitasatosporales</taxon>
        <taxon>Streptomycetaceae</taxon>
        <taxon>Streptomyces</taxon>
    </lineage>
</organism>
<accession>A0ABV2ZZV0</accession>
<sequence length="47" mass="5676">MASIDYPFPDPKNNAEREANRKASDDYQRQEEEAADFLDWEKQVDWR</sequence>
<name>A0ABV2ZZV0_9ACTN</name>
<gene>
    <name evidence="2" type="ORF">AB0E89_44640</name>
</gene>
<feature type="compositionally biased region" description="Basic and acidic residues" evidence="1">
    <location>
        <begin position="13"/>
        <end position="32"/>
    </location>
</feature>
<proteinExistence type="predicted"/>
<evidence type="ECO:0000313" key="3">
    <source>
        <dbReference type="Proteomes" id="UP001550739"/>
    </source>
</evidence>
<dbReference type="EMBL" id="JBEZVE010000044">
    <property type="protein sequence ID" value="MEU3787530.1"/>
    <property type="molecule type" value="Genomic_DNA"/>
</dbReference>
<keyword evidence="3" id="KW-1185">Reference proteome</keyword>
<protein>
    <submittedName>
        <fullName evidence="2">Uncharacterized protein</fullName>
    </submittedName>
</protein>
<dbReference type="Proteomes" id="UP001550739">
    <property type="component" value="Unassembled WGS sequence"/>
</dbReference>
<comment type="caution">
    <text evidence="2">The sequence shown here is derived from an EMBL/GenBank/DDBJ whole genome shotgun (WGS) entry which is preliminary data.</text>
</comment>
<evidence type="ECO:0000313" key="2">
    <source>
        <dbReference type="EMBL" id="MEU3787530.1"/>
    </source>
</evidence>
<reference evidence="2 3" key="1">
    <citation type="submission" date="2024-06" db="EMBL/GenBank/DDBJ databases">
        <title>The Natural Products Discovery Center: Release of the First 8490 Sequenced Strains for Exploring Actinobacteria Biosynthetic Diversity.</title>
        <authorList>
            <person name="Kalkreuter E."/>
            <person name="Kautsar S.A."/>
            <person name="Yang D."/>
            <person name="Bader C.D."/>
            <person name="Teijaro C.N."/>
            <person name="Fluegel L."/>
            <person name="Davis C.M."/>
            <person name="Simpson J.R."/>
            <person name="Lauterbach L."/>
            <person name="Steele A.D."/>
            <person name="Gui C."/>
            <person name="Meng S."/>
            <person name="Li G."/>
            <person name="Viehrig K."/>
            <person name="Ye F."/>
            <person name="Su P."/>
            <person name="Kiefer A.F."/>
            <person name="Nichols A."/>
            <person name="Cepeda A.J."/>
            <person name="Yan W."/>
            <person name="Fan B."/>
            <person name="Jiang Y."/>
            <person name="Adhikari A."/>
            <person name="Zheng C.-J."/>
            <person name="Schuster L."/>
            <person name="Cowan T.M."/>
            <person name="Smanski M.J."/>
            <person name="Chevrette M.G."/>
            <person name="De Carvalho L.P.S."/>
            <person name="Shen B."/>
        </authorList>
    </citation>
    <scope>NUCLEOTIDE SEQUENCE [LARGE SCALE GENOMIC DNA]</scope>
    <source>
        <strain evidence="2 3">NPDC033843</strain>
    </source>
</reference>
<dbReference type="RefSeq" id="WP_361710164.1">
    <property type="nucleotide sequence ID" value="NZ_JBEZVE010000044.1"/>
</dbReference>
<evidence type="ECO:0000256" key="1">
    <source>
        <dbReference type="SAM" id="MobiDB-lite"/>
    </source>
</evidence>